<dbReference type="STRING" id="1561998.A0A1I7TCQ6"/>
<accession>A0A1I7TCQ6</accession>
<organism evidence="1 2">
    <name type="scientific">Caenorhabditis tropicalis</name>
    <dbReference type="NCBI Taxonomy" id="1561998"/>
    <lineage>
        <taxon>Eukaryota</taxon>
        <taxon>Metazoa</taxon>
        <taxon>Ecdysozoa</taxon>
        <taxon>Nematoda</taxon>
        <taxon>Chromadorea</taxon>
        <taxon>Rhabditida</taxon>
        <taxon>Rhabditina</taxon>
        <taxon>Rhabditomorpha</taxon>
        <taxon>Rhabditoidea</taxon>
        <taxon>Rhabditidae</taxon>
        <taxon>Peloderinae</taxon>
        <taxon>Caenorhabditis</taxon>
    </lineage>
</organism>
<sequence>MMKRERLEKKVIPMQAQILRGAKGEFPDKRTLRKVDALIYASLLFIDEFVYDYDYVFKGSKCKLQRAKMDYIRNSPDEEQKRPTDGYKMVIYVEDIEESVKLNAFAKALRCEFHIPQKTMDKLPDNLPNLEVSDLKKNEKDVYEFLLNHFLHEILHMFGAYHDKSGIMSGVIKMFNENNEFKLVNELDQISSRIVSESLYSQIIDPPFGDYEFDKNKRTIRISSDVEIKTVVFIKDSYYTNRFYFTKSFIFQCLVPEDSEWDTLLVQYLLGGILIYDKEEIYKNGAACRLRSR</sequence>
<evidence type="ECO:0000313" key="1">
    <source>
        <dbReference type="Proteomes" id="UP000095282"/>
    </source>
</evidence>
<proteinExistence type="predicted"/>
<protein>
    <submittedName>
        <fullName evidence="2">SprT-like domain-containing protein</fullName>
    </submittedName>
</protein>
<keyword evidence="1" id="KW-1185">Reference proteome</keyword>
<name>A0A1I7TCQ6_9PELO</name>
<dbReference type="Proteomes" id="UP000095282">
    <property type="component" value="Unplaced"/>
</dbReference>
<dbReference type="eggNOG" id="ENOG502THTU">
    <property type="taxonomic scope" value="Eukaryota"/>
</dbReference>
<dbReference type="AlphaFoldDB" id="A0A1I7TCQ6"/>
<evidence type="ECO:0000313" key="2">
    <source>
        <dbReference type="WBParaSite" id="Csp11.Scaffold582.g4631.t1"/>
    </source>
</evidence>
<reference evidence="2" key="1">
    <citation type="submission" date="2016-11" db="UniProtKB">
        <authorList>
            <consortium name="WormBaseParasite"/>
        </authorList>
    </citation>
    <scope>IDENTIFICATION</scope>
</reference>
<dbReference type="WBParaSite" id="Csp11.Scaffold582.g4631.t1">
    <property type="protein sequence ID" value="Csp11.Scaffold582.g4631.t1"/>
    <property type="gene ID" value="Csp11.Scaffold582.g4631"/>
</dbReference>